<dbReference type="AlphaFoldDB" id="A0A316TS71"/>
<keyword evidence="2" id="KW-1185">Reference proteome</keyword>
<reference evidence="1 2" key="1">
    <citation type="submission" date="2018-05" db="EMBL/GenBank/DDBJ databases">
        <title>Rhodohalobacter halophilus gen. nov., sp. nov., a moderately halophilic member of the family Balneolaceae.</title>
        <authorList>
            <person name="Liu Z.-W."/>
        </authorList>
    </citation>
    <scope>NUCLEOTIDE SEQUENCE [LARGE SCALE GENOMIC DNA]</scope>
    <source>
        <strain evidence="1 2">8A47</strain>
    </source>
</reference>
<organism evidence="1 2">
    <name type="scientific">Rhodohalobacter mucosus</name>
    <dbReference type="NCBI Taxonomy" id="2079485"/>
    <lineage>
        <taxon>Bacteria</taxon>
        <taxon>Pseudomonadati</taxon>
        <taxon>Balneolota</taxon>
        <taxon>Balneolia</taxon>
        <taxon>Balneolales</taxon>
        <taxon>Balneolaceae</taxon>
        <taxon>Rhodohalobacter</taxon>
    </lineage>
</organism>
<gene>
    <name evidence="1" type="ORF">DDZ15_09340</name>
</gene>
<sequence length="348" mass="40614">MVETANLNFYEIINCGYYERGSELFRYGNFQSLLTNLHTWVQNRPFELTKTYDSDDYKNTMPTYCFDLISNNNGNYLLTTWNETPTDQGNVASVNRNSNVGEYDVDVAEIDDDYVLGYPTYFWILPEQEIFATIRFNNPLNGHPNLKRFFTNFLSKYSQFVVVDEDGDEGNHEILGYRNMDERDPSIEQLVPKFHSMPMRESGSLGFLLSNSERIYKVLRKNKLSHRSRELKNRLFEEVGILERENNVDADNEYKVKYELDISPTQENIRSVYDYWSQNIDGERDDSNYWSDIGFKISGESGDYWLSSLLKKGSFDLNIQRHEEEVVVASSLLGVLEEQSDDILSIIE</sequence>
<dbReference type="EMBL" id="QGGB01000006">
    <property type="protein sequence ID" value="PWN06708.1"/>
    <property type="molecule type" value="Genomic_DNA"/>
</dbReference>
<dbReference type="OrthoDB" id="6120708at2"/>
<dbReference type="RefSeq" id="WP_109646822.1">
    <property type="nucleotide sequence ID" value="NZ_QGGB01000006.1"/>
</dbReference>
<name>A0A316TS71_9BACT</name>
<comment type="caution">
    <text evidence="1">The sequence shown here is derived from an EMBL/GenBank/DDBJ whole genome shotgun (WGS) entry which is preliminary data.</text>
</comment>
<evidence type="ECO:0000313" key="2">
    <source>
        <dbReference type="Proteomes" id="UP000245533"/>
    </source>
</evidence>
<protein>
    <submittedName>
        <fullName evidence="1">Uncharacterized protein</fullName>
    </submittedName>
</protein>
<evidence type="ECO:0000313" key="1">
    <source>
        <dbReference type="EMBL" id="PWN06708.1"/>
    </source>
</evidence>
<proteinExistence type="predicted"/>
<dbReference type="Proteomes" id="UP000245533">
    <property type="component" value="Unassembled WGS sequence"/>
</dbReference>
<accession>A0A316TS71</accession>